<protein>
    <submittedName>
        <fullName evidence="2">Uncharacterized protein</fullName>
    </submittedName>
</protein>
<feature type="transmembrane region" description="Helical" evidence="1">
    <location>
        <begin position="129"/>
        <end position="159"/>
    </location>
</feature>
<feature type="transmembrane region" description="Helical" evidence="1">
    <location>
        <begin position="368"/>
        <end position="390"/>
    </location>
</feature>
<keyword evidence="1" id="KW-0812">Transmembrane</keyword>
<dbReference type="Proteomes" id="UP001596500">
    <property type="component" value="Unassembled WGS sequence"/>
</dbReference>
<sequence>MKKLKHIINSLEKLLQRSFIIIIRGFAQNFLVEVLEKGILSRFNIDVKKHFIFVLAVMFILECLVLISISSLATSKLKELFSLQSVVYYYYAYVFISIGLLPIIARTYKLITPLDRQLLYRSPLRNRDIYLLLWINDFINNSSVILYSLSIGIGISFHIPHSKSLFFLITTCLIILSSMISYALQIIFISLRVNMIKKGYGIGAFIISLMIGLCTLCFSIVLSKLILNLSIPTFSMILNNVHKKAAFNWVDFMSIFYKSMMTVDRFMKMMMDDWMINAIATRMLFGSLHKSDLFALSITFITLLLIFIMSFKKAGFWYRQFLDMPESDVAKGYISYYGGVLQKLNRNPLVRVQIKKLFRDNEQLSMHYTFFFIDFSVWMFTGFAISIASFKHASALLSLFGTCFVINAITRDGFSSGVDLFPGHLKFDADGKSVRLFRLSGGSLSQLYQSKIKTQRLLGLHESILGLLIVIMILRVNFYSLLFSGLIFLLNYLVIPHLSTLPSYLSPHYKRQHYTEAEIYKEQELLDNTIFGRARQLLTLAIVVPFIIEYFAKISMNTFCMMYASWVVILILFVSLMIRMTVNKTTRRLDRSDLVA</sequence>
<keyword evidence="1" id="KW-0472">Membrane</keyword>
<accession>A0ABW2RFB0</accession>
<name>A0ABW2RFB0_9BACL</name>
<gene>
    <name evidence="2" type="ORF">ACFQNG_00530</name>
</gene>
<feature type="transmembrane region" description="Helical" evidence="1">
    <location>
        <begin position="562"/>
        <end position="582"/>
    </location>
</feature>
<evidence type="ECO:0000313" key="2">
    <source>
        <dbReference type="EMBL" id="MFC7439656.1"/>
    </source>
</evidence>
<feature type="transmembrane region" description="Helical" evidence="1">
    <location>
        <begin position="88"/>
        <end position="108"/>
    </location>
</feature>
<feature type="transmembrane region" description="Helical" evidence="1">
    <location>
        <begin position="293"/>
        <end position="311"/>
    </location>
</feature>
<feature type="transmembrane region" description="Helical" evidence="1">
    <location>
        <begin position="482"/>
        <end position="505"/>
    </location>
</feature>
<reference evidence="3" key="1">
    <citation type="journal article" date="2019" name="Int. J. Syst. Evol. Microbiol.">
        <title>The Global Catalogue of Microorganisms (GCM) 10K type strain sequencing project: providing services to taxonomists for standard genome sequencing and annotation.</title>
        <authorList>
            <consortium name="The Broad Institute Genomics Platform"/>
            <consortium name="The Broad Institute Genome Sequencing Center for Infectious Disease"/>
            <person name="Wu L."/>
            <person name="Ma J."/>
        </authorList>
    </citation>
    <scope>NUCLEOTIDE SEQUENCE [LARGE SCALE GENOMIC DNA]</scope>
    <source>
        <strain evidence="3">CGMCC 1.12942</strain>
    </source>
</reference>
<dbReference type="EMBL" id="JBHTBW010000003">
    <property type="protein sequence ID" value="MFC7439656.1"/>
    <property type="molecule type" value="Genomic_DNA"/>
</dbReference>
<feature type="transmembrane region" description="Helical" evidence="1">
    <location>
        <begin position="51"/>
        <end position="73"/>
    </location>
</feature>
<comment type="caution">
    <text evidence="2">The sequence shown here is derived from an EMBL/GenBank/DDBJ whole genome shotgun (WGS) entry which is preliminary data.</text>
</comment>
<feature type="transmembrane region" description="Helical" evidence="1">
    <location>
        <begin position="537"/>
        <end position="556"/>
    </location>
</feature>
<keyword evidence="1" id="KW-1133">Transmembrane helix</keyword>
<feature type="transmembrane region" description="Helical" evidence="1">
    <location>
        <begin position="165"/>
        <end position="188"/>
    </location>
</feature>
<dbReference type="RefSeq" id="WP_379862840.1">
    <property type="nucleotide sequence ID" value="NZ_JBHTBW010000003.1"/>
</dbReference>
<feature type="transmembrane region" description="Helical" evidence="1">
    <location>
        <begin position="457"/>
        <end position="476"/>
    </location>
</feature>
<evidence type="ECO:0000313" key="3">
    <source>
        <dbReference type="Proteomes" id="UP001596500"/>
    </source>
</evidence>
<evidence type="ECO:0000256" key="1">
    <source>
        <dbReference type="SAM" id="Phobius"/>
    </source>
</evidence>
<feature type="transmembrane region" description="Helical" evidence="1">
    <location>
        <begin position="200"/>
        <end position="226"/>
    </location>
</feature>
<proteinExistence type="predicted"/>
<organism evidence="2 3">
    <name type="scientific">Laceyella putida</name>
    <dbReference type="NCBI Taxonomy" id="110101"/>
    <lineage>
        <taxon>Bacteria</taxon>
        <taxon>Bacillati</taxon>
        <taxon>Bacillota</taxon>
        <taxon>Bacilli</taxon>
        <taxon>Bacillales</taxon>
        <taxon>Thermoactinomycetaceae</taxon>
        <taxon>Laceyella</taxon>
    </lineage>
</organism>
<keyword evidence="3" id="KW-1185">Reference proteome</keyword>